<dbReference type="Gene3D" id="3.40.50.1000">
    <property type="entry name" value="HAD superfamily/HAD-like"/>
    <property type="match status" value="1"/>
</dbReference>
<dbReference type="EMBL" id="SLXO01000011">
    <property type="protein sequence ID" value="TCP31508.1"/>
    <property type="molecule type" value="Genomic_DNA"/>
</dbReference>
<dbReference type="SFLD" id="SFLDS00003">
    <property type="entry name" value="Haloacid_Dehalogenase"/>
    <property type="match status" value="1"/>
</dbReference>
<comment type="caution">
    <text evidence="1">The sequence shown here is derived from an EMBL/GenBank/DDBJ whole genome shotgun (WGS) entry which is preliminary data.</text>
</comment>
<sequence length="218" mass="24284">MADAGNRVADPRAAGVDPIEAVIFDIGKVLVDWSLRALYEQLIDDPEELDWFLTHVVTPEWHTHHDAGRPMDEGIRLLSEAYPAYAPLIAALKPRWSETLIGPIAGSVQALEALDDAGIPVYGLTNYSAETFPDFCRDFPFSVRFRDVVVSGEHGVIKPDPRIYDLAIERFGITPERTVFIDDRPENVAAGRDKGLIALHFTDPERLWADLRALALPI</sequence>
<protein>
    <submittedName>
        <fullName evidence="1">2-haloacid dehalogenase</fullName>
    </submittedName>
</protein>
<dbReference type="OrthoDB" id="7989657at2"/>
<dbReference type="PANTHER" id="PTHR43611:SF3">
    <property type="entry name" value="FLAVIN MONONUCLEOTIDE HYDROLASE 1, CHLOROPLATIC"/>
    <property type="match status" value="1"/>
</dbReference>
<dbReference type="PANTHER" id="PTHR43611">
    <property type="entry name" value="ALPHA-D-GLUCOSE 1-PHOSPHATE PHOSPHATASE"/>
    <property type="match status" value="1"/>
</dbReference>
<evidence type="ECO:0000313" key="2">
    <source>
        <dbReference type="Proteomes" id="UP000295399"/>
    </source>
</evidence>
<dbReference type="NCBIfam" id="TIGR01509">
    <property type="entry name" value="HAD-SF-IA-v3"/>
    <property type="match status" value="1"/>
</dbReference>
<gene>
    <name evidence="1" type="ORF">EV659_11178</name>
</gene>
<dbReference type="InterPro" id="IPR006439">
    <property type="entry name" value="HAD-SF_hydro_IA"/>
</dbReference>
<dbReference type="CDD" id="cd02603">
    <property type="entry name" value="HAD_sEH-N_like"/>
    <property type="match status" value="1"/>
</dbReference>
<dbReference type="InterPro" id="IPR036412">
    <property type="entry name" value="HAD-like_sf"/>
</dbReference>
<keyword evidence="2" id="KW-1185">Reference proteome</keyword>
<proteinExistence type="predicted"/>
<dbReference type="InterPro" id="IPR023214">
    <property type="entry name" value="HAD_sf"/>
</dbReference>
<dbReference type="InParanoid" id="A0A4R2PAU5"/>
<dbReference type="SFLD" id="SFLDG01129">
    <property type="entry name" value="C1.5:_HAD__Beta-PGM__Phosphata"/>
    <property type="match status" value="1"/>
</dbReference>
<dbReference type="Proteomes" id="UP000295399">
    <property type="component" value="Unassembled WGS sequence"/>
</dbReference>
<organism evidence="1 2">
    <name type="scientific">Rhodothalassium salexigens DSM 2132</name>
    <dbReference type="NCBI Taxonomy" id="1188247"/>
    <lineage>
        <taxon>Bacteria</taxon>
        <taxon>Pseudomonadati</taxon>
        <taxon>Pseudomonadota</taxon>
        <taxon>Alphaproteobacteria</taxon>
        <taxon>Rhodothalassiales</taxon>
        <taxon>Rhodothalassiaceae</taxon>
        <taxon>Rhodothalassium</taxon>
    </lineage>
</organism>
<name>A0A4R2PAU5_RHOSA</name>
<dbReference type="SUPFAM" id="SSF56784">
    <property type="entry name" value="HAD-like"/>
    <property type="match status" value="1"/>
</dbReference>
<dbReference type="RefSeq" id="WP_132709315.1">
    <property type="nucleotide sequence ID" value="NZ_JACIGF010000011.1"/>
</dbReference>
<accession>A0A4R2PAU5</accession>
<dbReference type="Pfam" id="PF00702">
    <property type="entry name" value="Hydrolase"/>
    <property type="match status" value="1"/>
</dbReference>
<dbReference type="AlphaFoldDB" id="A0A4R2PAU5"/>
<reference evidence="1 2" key="1">
    <citation type="submission" date="2019-03" db="EMBL/GenBank/DDBJ databases">
        <title>Genomic Encyclopedia of Type Strains, Phase IV (KMG-IV): sequencing the most valuable type-strain genomes for metagenomic binning, comparative biology and taxonomic classification.</title>
        <authorList>
            <person name="Goeker M."/>
        </authorList>
    </citation>
    <scope>NUCLEOTIDE SEQUENCE [LARGE SCALE GENOMIC DNA]</scope>
    <source>
        <strain evidence="1 2">DSM 2132</strain>
    </source>
</reference>
<evidence type="ECO:0000313" key="1">
    <source>
        <dbReference type="EMBL" id="TCP31508.1"/>
    </source>
</evidence>